<dbReference type="SUPFAM" id="SSF46785">
    <property type="entry name" value="Winged helix' DNA-binding domain"/>
    <property type="match status" value="1"/>
</dbReference>
<feature type="domain" description="HTH lysR-type" evidence="5">
    <location>
        <begin position="42"/>
        <end position="99"/>
    </location>
</feature>
<evidence type="ECO:0000256" key="4">
    <source>
        <dbReference type="ARBA" id="ARBA00023163"/>
    </source>
</evidence>
<dbReference type="PANTHER" id="PTHR30579:SF7">
    <property type="entry name" value="HTH-TYPE TRANSCRIPTIONAL REGULATOR LRHA-RELATED"/>
    <property type="match status" value="1"/>
</dbReference>
<sequence>MAGGLGGPISRTAATYREVDIGKVHNLNLIISGTHDKAMQNIPTELLRTFVKAIDSGSFTRAAELVGRSQSAVSLQIRRLEEVVDARLFQRDAHKLQLTPEGKSLAQFARRILALNDEALASLRQPSVAGRVRLGAPHEYTASLLPEFLGKFAQSHPNVMLEVTSDLSKNLLRRQQNGEFDLVIALHDESSTPDGERIFTEPLVWITSADHARHEQDPLPLVVAPPPCIYRHRMLQALNQLGQPCRIVYLSSSYNGISAAVLAGLGVTVMAGSTTPQGVRILGEQDGLPSLGQLELRLHRTPHNSTEAIARLEHYIAESFAGAGLVGDRGVGKIWRKGE</sequence>
<dbReference type="PANTHER" id="PTHR30579">
    <property type="entry name" value="TRANSCRIPTIONAL REGULATOR"/>
    <property type="match status" value="1"/>
</dbReference>
<dbReference type="PRINTS" id="PR00039">
    <property type="entry name" value="HTHLYSR"/>
</dbReference>
<keyword evidence="2" id="KW-0805">Transcription regulation</keyword>
<dbReference type="InterPro" id="IPR036388">
    <property type="entry name" value="WH-like_DNA-bd_sf"/>
</dbReference>
<dbReference type="HOGENOM" id="CLU_039613_1_0_5"/>
<comment type="similarity">
    <text evidence="1">Belongs to the LysR transcriptional regulatory family.</text>
</comment>
<dbReference type="InterPro" id="IPR050176">
    <property type="entry name" value="LTTR"/>
</dbReference>
<proteinExistence type="inferred from homology"/>
<evidence type="ECO:0000313" key="6">
    <source>
        <dbReference type="EMBL" id="EYD77014.1"/>
    </source>
</evidence>
<dbReference type="PROSITE" id="PS50931">
    <property type="entry name" value="HTH_LYSR"/>
    <property type="match status" value="1"/>
</dbReference>
<dbReference type="Pfam" id="PF00126">
    <property type="entry name" value="HTH_1"/>
    <property type="match status" value="1"/>
</dbReference>
<dbReference type="PATRIC" id="fig|442562.3.peg.1376"/>
<dbReference type="GO" id="GO:0003700">
    <property type="term" value="F:DNA-binding transcription factor activity"/>
    <property type="evidence" value="ECO:0007669"/>
    <property type="project" value="InterPro"/>
</dbReference>
<comment type="caution">
    <text evidence="6">The sequence shown here is derived from an EMBL/GenBank/DDBJ whole genome shotgun (WGS) entry which is preliminary data.</text>
</comment>
<dbReference type="Pfam" id="PF03466">
    <property type="entry name" value="LysR_substrate"/>
    <property type="match status" value="1"/>
</dbReference>
<dbReference type="InterPro" id="IPR000847">
    <property type="entry name" value="LysR_HTH_N"/>
</dbReference>
<name>A0A017HTE9_9RHOB</name>
<organism evidence="6 7">
    <name type="scientific">Rubellimicrobium mesophilum DSM 19309</name>
    <dbReference type="NCBI Taxonomy" id="442562"/>
    <lineage>
        <taxon>Bacteria</taxon>
        <taxon>Pseudomonadati</taxon>
        <taxon>Pseudomonadota</taxon>
        <taxon>Alphaproteobacteria</taxon>
        <taxon>Rhodobacterales</taxon>
        <taxon>Roseobacteraceae</taxon>
        <taxon>Rubellimicrobium</taxon>
    </lineage>
</organism>
<evidence type="ECO:0000259" key="5">
    <source>
        <dbReference type="PROSITE" id="PS50931"/>
    </source>
</evidence>
<dbReference type="InterPro" id="IPR005119">
    <property type="entry name" value="LysR_subst-bd"/>
</dbReference>
<dbReference type="AlphaFoldDB" id="A0A017HTE9"/>
<dbReference type="GO" id="GO:0003677">
    <property type="term" value="F:DNA binding"/>
    <property type="evidence" value="ECO:0007669"/>
    <property type="project" value="UniProtKB-KW"/>
</dbReference>
<keyword evidence="7" id="KW-1185">Reference proteome</keyword>
<dbReference type="Gene3D" id="1.10.10.10">
    <property type="entry name" value="Winged helix-like DNA-binding domain superfamily/Winged helix DNA-binding domain"/>
    <property type="match status" value="1"/>
</dbReference>
<dbReference type="EMBL" id="AOSK01000037">
    <property type="protein sequence ID" value="EYD77014.1"/>
    <property type="molecule type" value="Genomic_DNA"/>
</dbReference>
<dbReference type="Gene3D" id="3.40.190.10">
    <property type="entry name" value="Periplasmic binding protein-like II"/>
    <property type="match status" value="2"/>
</dbReference>
<evidence type="ECO:0000256" key="3">
    <source>
        <dbReference type="ARBA" id="ARBA00023125"/>
    </source>
</evidence>
<dbReference type="SUPFAM" id="SSF53850">
    <property type="entry name" value="Periplasmic binding protein-like II"/>
    <property type="match status" value="1"/>
</dbReference>
<accession>A0A017HTE9</accession>
<keyword evidence="4" id="KW-0804">Transcription</keyword>
<dbReference type="Proteomes" id="UP000019666">
    <property type="component" value="Unassembled WGS sequence"/>
</dbReference>
<keyword evidence="3" id="KW-0238">DNA-binding</keyword>
<gene>
    <name evidence="6" type="ORF">Rumeso_01389</name>
</gene>
<reference evidence="6 7" key="1">
    <citation type="submission" date="2013-02" db="EMBL/GenBank/DDBJ databases">
        <authorList>
            <person name="Fiebig A."/>
            <person name="Goeker M."/>
            <person name="Klenk H.-P.P."/>
        </authorList>
    </citation>
    <scope>NUCLEOTIDE SEQUENCE [LARGE SCALE GENOMIC DNA]</scope>
    <source>
        <strain evidence="6 7">DSM 19309</strain>
    </source>
</reference>
<evidence type="ECO:0000256" key="2">
    <source>
        <dbReference type="ARBA" id="ARBA00023015"/>
    </source>
</evidence>
<dbReference type="STRING" id="442562.Rumeso_01389"/>
<evidence type="ECO:0000256" key="1">
    <source>
        <dbReference type="ARBA" id="ARBA00009437"/>
    </source>
</evidence>
<dbReference type="InterPro" id="IPR036390">
    <property type="entry name" value="WH_DNA-bd_sf"/>
</dbReference>
<protein>
    <submittedName>
        <fullName evidence="6">Transcriptional regulator, LysR family</fullName>
    </submittedName>
</protein>
<dbReference type="FunFam" id="1.10.10.10:FF:000001">
    <property type="entry name" value="LysR family transcriptional regulator"/>
    <property type="match status" value="1"/>
</dbReference>
<evidence type="ECO:0000313" key="7">
    <source>
        <dbReference type="Proteomes" id="UP000019666"/>
    </source>
</evidence>